<reference evidence="1 2" key="1">
    <citation type="submission" date="2020-10" db="EMBL/GenBank/DDBJ databases">
        <title>Eggerthella sp. nov., isolated from human feces.</title>
        <authorList>
            <person name="Yajun G."/>
        </authorList>
    </citation>
    <scope>NUCLEOTIDE SEQUENCE [LARGE SCALE GENOMIC DNA]</scope>
    <source>
        <strain evidence="1 2">HF-1101</strain>
    </source>
</reference>
<dbReference type="KEGG" id="egd:GS424_008550"/>
<organism evidence="1 2">
    <name type="scientific">Eggerthella guodeyinii</name>
    <dbReference type="NCBI Taxonomy" id="2690837"/>
    <lineage>
        <taxon>Bacteria</taxon>
        <taxon>Bacillati</taxon>
        <taxon>Actinomycetota</taxon>
        <taxon>Coriobacteriia</taxon>
        <taxon>Eggerthellales</taxon>
        <taxon>Eggerthellaceae</taxon>
        <taxon>Eggerthella</taxon>
    </lineage>
</organism>
<evidence type="ECO:0000313" key="1">
    <source>
        <dbReference type="EMBL" id="QOS69869.1"/>
    </source>
</evidence>
<gene>
    <name evidence="1" type="ORF">GS424_008550</name>
</gene>
<evidence type="ECO:0000313" key="2">
    <source>
        <dbReference type="Proteomes" id="UP000478463"/>
    </source>
</evidence>
<name>A0A6L7IPV1_9ACTN</name>
<dbReference type="AlphaFoldDB" id="A0A6L7IPV1"/>
<accession>A0A6L7IPV1</accession>
<dbReference type="Proteomes" id="UP000478463">
    <property type="component" value="Chromosome"/>
</dbReference>
<protein>
    <submittedName>
        <fullName evidence="1">Uncharacterized protein</fullName>
    </submittedName>
</protein>
<proteinExistence type="predicted"/>
<dbReference type="RefSeq" id="WP_160941555.1">
    <property type="nucleotide sequence ID" value="NZ_CP063310.1"/>
</dbReference>
<dbReference type="EMBL" id="CP063310">
    <property type="protein sequence ID" value="QOS69869.1"/>
    <property type="molecule type" value="Genomic_DNA"/>
</dbReference>
<sequence>MDALDALFNLAYYDALSPFAFGGLVFGFVLAFVPWIVGAFFRMVHKFVS</sequence>